<dbReference type="EMBL" id="CADCXN010000113">
    <property type="protein sequence ID" value="CAA9892738.1"/>
    <property type="molecule type" value="Genomic_DNA"/>
</dbReference>
<dbReference type="AlphaFoldDB" id="A0A8S0XVJ6"/>
<comment type="caution">
    <text evidence="2">The sequence shown here is derived from an EMBL/GenBank/DDBJ whole genome shotgun (WGS) entry which is preliminary data.</text>
</comment>
<dbReference type="RefSeq" id="WP_174627474.1">
    <property type="nucleotide sequence ID" value="NZ_CADCXN010000113.1"/>
</dbReference>
<accession>A0A8S0XVJ6</accession>
<evidence type="ECO:0000313" key="3">
    <source>
        <dbReference type="Proteomes" id="UP000494216"/>
    </source>
</evidence>
<proteinExistence type="predicted"/>
<keyword evidence="1" id="KW-0812">Transmembrane</keyword>
<evidence type="ECO:0000313" key="2">
    <source>
        <dbReference type="EMBL" id="CAA9892738.1"/>
    </source>
</evidence>
<reference evidence="2 3" key="1">
    <citation type="submission" date="2020-02" db="EMBL/GenBank/DDBJ databases">
        <authorList>
            <person name="Hogendoorn C."/>
        </authorList>
    </citation>
    <scope>NUCLEOTIDE SEQUENCE [LARGE SCALE GENOMIC DNA]</scope>
    <source>
        <strain evidence="2">METHB21</strain>
    </source>
</reference>
<keyword evidence="1" id="KW-1133">Transmembrane helix</keyword>
<gene>
    <name evidence="2" type="ORF">METHB2_80055</name>
</gene>
<evidence type="ECO:0000256" key="1">
    <source>
        <dbReference type="SAM" id="Phobius"/>
    </source>
</evidence>
<dbReference type="Proteomes" id="UP000494216">
    <property type="component" value="Unassembled WGS sequence"/>
</dbReference>
<organism evidence="2 3">
    <name type="scientific">Candidatus Methylobacter favarea</name>
    <dbReference type="NCBI Taxonomy" id="2707345"/>
    <lineage>
        <taxon>Bacteria</taxon>
        <taxon>Pseudomonadati</taxon>
        <taxon>Pseudomonadota</taxon>
        <taxon>Gammaproteobacteria</taxon>
        <taxon>Methylococcales</taxon>
        <taxon>Methylococcaceae</taxon>
        <taxon>Methylobacter</taxon>
    </lineage>
</organism>
<name>A0A8S0XVJ6_9GAMM</name>
<feature type="transmembrane region" description="Helical" evidence="1">
    <location>
        <begin position="59"/>
        <end position="76"/>
    </location>
</feature>
<protein>
    <submittedName>
        <fullName evidence="2">Uncharacterized protein</fullName>
    </submittedName>
</protein>
<keyword evidence="3" id="KW-1185">Reference proteome</keyword>
<feature type="transmembrane region" description="Helical" evidence="1">
    <location>
        <begin position="32"/>
        <end position="52"/>
    </location>
</feature>
<keyword evidence="1" id="KW-0472">Membrane</keyword>
<sequence>MENHFQDLDAGEAYEIARKRIFAELLDAHHTTFYTVISVIQATCFGFLVLVCFEEGRHFGIYQWLLAANTLVIIILV</sequence>